<dbReference type="GO" id="GO:0097176">
    <property type="term" value="P:epoxide metabolic process"/>
    <property type="evidence" value="ECO:0007669"/>
    <property type="project" value="TreeGrafter"/>
</dbReference>
<protein>
    <recommendedName>
        <fullName evidence="5">Epoxide hydrolase N-terminal domain-containing protein</fullName>
    </recommendedName>
</protein>
<evidence type="ECO:0000256" key="4">
    <source>
        <dbReference type="PIRSR" id="PIRSR001112-1"/>
    </source>
</evidence>
<dbReference type="AlphaFoldDB" id="A0AAW1RHX1"/>
<sequence>MSAPIPFTIDIPEAALQDLRERLLKSRLPEPLEDVGWSYGTEYEYLKELAHYWATSFDWRKQEAYLNSFPQFKLLVNGIDLHFVHLRSAEPNAIPLILSHGWPGTFFEFHKMFEALAAPKPTVDGSKPQAFHVVAPSLPGYGFSSAPRRPGFGVGKIAETFDALMSALGYQTYVAQGGDWGSAITSTLARKYPERCRAIHINLVFAGPCWSNPLHLLQMANMLPGLRRFPVFLSRDEMKAVDDGAHFQEHETGYSKIQGTKPQTLGYALNDSPAGLLAWIVEKFHTWADTRGEGVESAFVRDEVLTNVAIYWLTGSITSSTRLYHEAMHSGEVRRISASYCKVPTGVAVFPKEIFRAPRSWASAVYNIQQWSVFPRGGHFAALEAPAELTADVRKFFAAHH</sequence>
<evidence type="ECO:0000256" key="3">
    <source>
        <dbReference type="ARBA" id="ARBA00022801"/>
    </source>
</evidence>
<dbReference type="PANTHER" id="PTHR21661">
    <property type="entry name" value="EPOXIDE HYDROLASE 1-RELATED"/>
    <property type="match status" value="1"/>
</dbReference>
<feature type="active site" description="Proton donor" evidence="4">
    <location>
        <position position="324"/>
    </location>
</feature>
<dbReference type="Proteomes" id="UP001445335">
    <property type="component" value="Unassembled WGS sequence"/>
</dbReference>
<dbReference type="Gene3D" id="3.40.50.1820">
    <property type="entry name" value="alpha/beta hydrolase"/>
    <property type="match status" value="1"/>
</dbReference>
<evidence type="ECO:0000313" key="6">
    <source>
        <dbReference type="EMBL" id="KAK9833283.1"/>
    </source>
</evidence>
<dbReference type="EMBL" id="JALJOU010000037">
    <property type="protein sequence ID" value="KAK9833283.1"/>
    <property type="molecule type" value="Genomic_DNA"/>
</dbReference>
<dbReference type="PANTHER" id="PTHR21661:SF35">
    <property type="entry name" value="EPOXIDE HYDROLASE"/>
    <property type="match status" value="1"/>
</dbReference>
<evidence type="ECO:0000256" key="1">
    <source>
        <dbReference type="ARBA" id="ARBA00010088"/>
    </source>
</evidence>
<dbReference type="InterPro" id="IPR029058">
    <property type="entry name" value="AB_hydrolase_fold"/>
</dbReference>
<comment type="similarity">
    <text evidence="1">Belongs to the peptidase S33 family.</text>
</comment>
<dbReference type="PRINTS" id="PR00412">
    <property type="entry name" value="EPOXHYDRLASE"/>
</dbReference>
<dbReference type="PIRSF" id="PIRSF001112">
    <property type="entry name" value="Epoxide_hydrolase"/>
    <property type="match status" value="1"/>
</dbReference>
<keyword evidence="2" id="KW-0058">Aromatic hydrocarbons catabolism</keyword>
<organism evidence="6 7">
    <name type="scientific">Elliptochloris bilobata</name>
    <dbReference type="NCBI Taxonomy" id="381761"/>
    <lineage>
        <taxon>Eukaryota</taxon>
        <taxon>Viridiplantae</taxon>
        <taxon>Chlorophyta</taxon>
        <taxon>core chlorophytes</taxon>
        <taxon>Trebouxiophyceae</taxon>
        <taxon>Trebouxiophyceae incertae sedis</taxon>
        <taxon>Elliptochloris clade</taxon>
        <taxon>Elliptochloris</taxon>
    </lineage>
</organism>
<evidence type="ECO:0000256" key="2">
    <source>
        <dbReference type="ARBA" id="ARBA00022797"/>
    </source>
</evidence>
<reference evidence="6 7" key="1">
    <citation type="journal article" date="2024" name="Nat. Commun.">
        <title>Phylogenomics reveals the evolutionary origins of lichenization in chlorophyte algae.</title>
        <authorList>
            <person name="Puginier C."/>
            <person name="Libourel C."/>
            <person name="Otte J."/>
            <person name="Skaloud P."/>
            <person name="Haon M."/>
            <person name="Grisel S."/>
            <person name="Petersen M."/>
            <person name="Berrin J.G."/>
            <person name="Delaux P.M."/>
            <person name="Dal Grande F."/>
            <person name="Keller J."/>
        </authorList>
    </citation>
    <scope>NUCLEOTIDE SEQUENCE [LARGE SCALE GENOMIC DNA]</scope>
    <source>
        <strain evidence="6 7">SAG 245.80</strain>
    </source>
</reference>
<feature type="domain" description="Epoxide hydrolase N-terminal" evidence="5">
    <location>
        <begin position="6"/>
        <end position="109"/>
    </location>
</feature>
<comment type="caution">
    <text evidence="6">The sequence shown here is derived from an EMBL/GenBank/DDBJ whole genome shotgun (WGS) entry which is preliminary data.</text>
</comment>
<dbReference type="SUPFAM" id="SSF53474">
    <property type="entry name" value="alpha/beta-Hydrolases"/>
    <property type="match status" value="1"/>
</dbReference>
<proteinExistence type="inferred from homology"/>
<feature type="active site" description="Proton acceptor" evidence="4">
    <location>
        <position position="379"/>
    </location>
</feature>
<accession>A0AAW1RHX1</accession>
<evidence type="ECO:0000313" key="7">
    <source>
        <dbReference type="Proteomes" id="UP001445335"/>
    </source>
</evidence>
<dbReference type="InterPro" id="IPR016292">
    <property type="entry name" value="Epoxide_hydrolase"/>
</dbReference>
<name>A0AAW1RHX1_9CHLO</name>
<dbReference type="InterPro" id="IPR000639">
    <property type="entry name" value="Epox_hydrolase-like"/>
</dbReference>
<keyword evidence="7" id="KW-1185">Reference proteome</keyword>
<keyword evidence="3" id="KW-0378">Hydrolase</keyword>
<feature type="active site" description="Nucleophile" evidence="4">
    <location>
        <position position="179"/>
    </location>
</feature>
<dbReference type="GO" id="GO:0004301">
    <property type="term" value="F:epoxide hydrolase activity"/>
    <property type="evidence" value="ECO:0007669"/>
    <property type="project" value="TreeGrafter"/>
</dbReference>
<dbReference type="Pfam" id="PF06441">
    <property type="entry name" value="EHN"/>
    <property type="match status" value="1"/>
</dbReference>
<dbReference type="InterPro" id="IPR010497">
    <property type="entry name" value="Epoxide_hydro_N"/>
</dbReference>
<evidence type="ECO:0000259" key="5">
    <source>
        <dbReference type="Pfam" id="PF06441"/>
    </source>
</evidence>
<gene>
    <name evidence="6" type="ORF">WJX81_002954</name>
</gene>